<dbReference type="EMBL" id="CDGJ01000048">
    <property type="protein sequence ID" value="CEJ07309.1"/>
    <property type="molecule type" value="Genomic_DNA"/>
</dbReference>
<evidence type="ECO:0000256" key="4">
    <source>
        <dbReference type="ARBA" id="ARBA00023004"/>
    </source>
</evidence>
<dbReference type="InterPro" id="IPR004588">
    <property type="entry name" value="IspG_bac-typ"/>
</dbReference>
<dbReference type="PANTHER" id="PTHR30454">
    <property type="entry name" value="4-HYDROXY-3-METHYLBUT-2-EN-1-YL DIPHOSPHATE SYNTHASE"/>
    <property type="match status" value="1"/>
</dbReference>
<dbReference type="EC" id="1.17.7.3" evidence="7"/>
<comment type="similarity">
    <text evidence="7">Belongs to the IspG family.</text>
</comment>
<evidence type="ECO:0000313" key="11">
    <source>
        <dbReference type="EMBL" id="CEJ07309.1"/>
    </source>
</evidence>
<dbReference type="NCBIfam" id="NF001540">
    <property type="entry name" value="PRK00366.1"/>
    <property type="match status" value="1"/>
</dbReference>
<evidence type="ECO:0000256" key="2">
    <source>
        <dbReference type="ARBA" id="ARBA00022723"/>
    </source>
</evidence>
<comment type="pathway">
    <text evidence="7">Isoprenoid biosynthesis; isopentenyl diphosphate biosynthesis via DXP pathway; isopentenyl diphosphate from 1-deoxy-D-xylulose 5-phosphate: step 5/6.</text>
</comment>
<dbReference type="Pfam" id="PF04551">
    <property type="entry name" value="GcpE"/>
    <property type="match status" value="1"/>
</dbReference>
<feature type="binding site" evidence="7">
    <location>
        <position position="301"/>
    </location>
    <ligand>
        <name>[4Fe-4S] cluster</name>
        <dbReference type="ChEBI" id="CHEBI:49883"/>
    </ligand>
</feature>
<dbReference type="InterPro" id="IPR016425">
    <property type="entry name" value="IspG_bac"/>
</dbReference>
<feature type="binding site" evidence="7">
    <location>
        <position position="308"/>
    </location>
    <ligand>
        <name>[4Fe-4S] cluster</name>
        <dbReference type="ChEBI" id="CHEBI:49883"/>
    </ligand>
</feature>
<feature type="binding site" evidence="7">
    <location>
        <position position="266"/>
    </location>
    <ligand>
        <name>[4Fe-4S] cluster</name>
        <dbReference type="ChEBI" id="CHEBI:49883"/>
    </ligand>
</feature>
<dbReference type="PANTHER" id="PTHR30454:SF0">
    <property type="entry name" value="4-HYDROXY-3-METHYLBUT-2-EN-1-YL DIPHOSPHATE SYNTHASE (FERREDOXIN), CHLOROPLASTIC"/>
    <property type="match status" value="1"/>
</dbReference>
<dbReference type="InterPro" id="IPR058579">
    <property type="entry name" value="IspG_C"/>
</dbReference>
<dbReference type="HAMAP" id="MF_00159">
    <property type="entry name" value="IspG"/>
    <property type="match status" value="1"/>
</dbReference>
<evidence type="ECO:0000256" key="6">
    <source>
        <dbReference type="ARBA" id="ARBA00023229"/>
    </source>
</evidence>
<dbReference type="GO" id="GO:0141197">
    <property type="term" value="F:4-hydroxy-3-methylbut-2-enyl-diphosphate synthase activity (flavodoxin)"/>
    <property type="evidence" value="ECO:0007669"/>
    <property type="project" value="UniProtKB-EC"/>
</dbReference>
<dbReference type="GO" id="GO:0051539">
    <property type="term" value="F:4 iron, 4 sulfur cluster binding"/>
    <property type="evidence" value="ECO:0007669"/>
    <property type="project" value="UniProtKB-UniRule"/>
</dbReference>
<dbReference type="GO" id="GO:0046429">
    <property type="term" value="F:4-hydroxy-3-methylbut-2-en-1-yl diphosphate synthase activity (ferredoxin)"/>
    <property type="evidence" value="ECO:0007669"/>
    <property type="project" value="UniProtKB-UniRule"/>
</dbReference>
<dbReference type="Pfam" id="PF26540">
    <property type="entry name" value="GcpE_C"/>
    <property type="match status" value="1"/>
</dbReference>
<keyword evidence="4 7" id="KW-0408">Iron</keyword>
<dbReference type="GO" id="GO:0005506">
    <property type="term" value="F:iron ion binding"/>
    <property type="evidence" value="ECO:0007669"/>
    <property type="project" value="InterPro"/>
</dbReference>
<dbReference type="AlphaFoldDB" id="A0A8S0Y3Y1"/>
<evidence type="ECO:0000256" key="1">
    <source>
        <dbReference type="ARBA" id="ARBA00022485"/>
    </source>
</evidence>
<comment type="function">
    <text evidence="7">Converts 2C-methyl-D-erythritol 2,4-cyclodiphosphate (ME-2,4cPP) into 1-hydroxy-2-methyl-2-(E)-butenyl 4-diphosphate.</text>
</comment>
<dbReference type="Gene3D" id="3.20.20.20">
    <property type="entry name" value="Dihydropteroate synthase-like"/>
    <property type="match status" value="1"/>
</dbReference>
<feature type="binding site" evidence="7">
    <location>
        <position position="263"/>
    </location>
    <ligand>
        <name>[4Fe-4S] cluster</name>
        <dbReference type="ChEBI" id="CHEBI:49883"/>
    </ligand>
</feature>
<dbReference type="KEGG" id="aacx:DEACI_3224"/>
<keyword evidence="1 7" id="KW-0004">4Fe-4S</keyword>
<dbReference type="GO" id="GO:0019288">
    <property type="term" value="P:isopentenyl diphosphate biosynthetic process, methylerythritol 4-phosphate pathway"/>
    <property type="evidence" value="ECO:0007669"/>
    <property type="project" value="UniProtKB-UniRule"/>
</dbReference>
<evidence type="ECO:0000259" key="9">
    <source>
        <dbReference type="Pfam" id="PF26540"/>
    </source>
</evidence>
<dbReference type="SUPFAM" id="SSF51717">
    <property type="entry name" value="Dihydropteroate synthetase-like"/>
    <property type="match status" value="1"/>
</dbReference>
<keyword evidence="6 7" id="KW-0414">Isoprene biosynthesis</keyword>
<reference evidence="10" key="2">
    <citation type="submission" date="2020-01" db="EMBL/GenBank/DDBJ databases">
        <authorList>
            <person name="Hornung B."/>
        </authorList>
    </citation>
    <scope>NUCLEOTIDE SEQUENCE</scope>
    <source>
        <strain evidence="10">PacBioINE</strain>
    </source>
</reference>
<evidence type="ECO:0000256" key="5">
    <source>
        <dbReference type="ARBA" id="ARBA00023014"/>
    </source>
</evidence>
<proteinExistence type="inferred from homology"/>
<keyword evidence="2 7" id="KW-0479">Metal-binding</keyword>
<dbReference type="FunFam" id="3.20.20.20:FF:000001">
    <property type="entry name" value="4-hydroxy-3-methylbut-2-en-1-yl diphosphate synthase (flavodoxin)"/>
    <property type="match status" value="1"/>
</dbReference>
<dbReference type="InterPro" id="IPR058578">
    <property type="entry name" value="IspG_TIM"/>
</dbReference>
<dbReference type="NCBIfam" id="TIGR00612">
    <property type="entry name" value="ispG_gcpE"/>
    <property type="match status" value="1"/>
</dbReference>
<feature type="domain" description="IspG TIM-barrel" evidence="8">
    <location>
        <begin position="6"/>
        <end position="244"/>
    </location>
</feature>
<keyword evidence="3 7" id="KW-0560">Oxidoreductase</keyword>
<dbReference type="PIRSF" id="PIRSF004640">
    <property type="entry name" value="IspG"/>
    <property type="match status" value="1"/>
</dbReference>
<name>A0A8S0Y3Y1_9FIRM</name>
<gene>
    <name evidence="7" type="primary">ispG</name>
    <name evidence="11" type="ORF">DEACI_1770</name>
    <name evidence="10" type="ORF">DEACI_3224</name>
</gene>
<dbReference type="SUPFAM" id="SSF56014">
    <property type="entry name" value="Nitrite and sulphite reductase 4Fe-4S domain-like"/>
    <property type="match status" value="1"/>
</dbReference>
<feature type="domain" description="IspG C-terminal" evidence="9">
    <location>
        <begin position="259"/>
        <end position="349"/>
    </location>
</feature>
<sequence>MRRLRRAVHVGKVTIGGGAPVVIQSMTNTDTRDPEKTLDQIRALADSGCEVVRVAVPDEAAAAALGRIVRRSPLPVIADVHFDYRLAIRALAEGVHGLRLNPGNIGAPWKVKEVIRAAQERRVPVRIGVNAGSLEREILDRCGGPTAEGMVESALGHVHLLEELGYEEIKISLKASQVPLMLAAYRKMAETVNYPLHVGVTEAGTVKSGVVKSAVGIGALLAEGIGDTIRVSLTGDPVQEIPVALQILQVLGLRRQGVELISCPTCGRTQVDLAALAARVEERLTHLPPLDKPLKVAVMGCAVNGPGEAREADFGIAGGKGKGLLFRKGQIIASLPEEELLPALWREIEAYLGKTGG</sequence>
<accession>A0A8S0Y3Y1</accession>
<dbReference type="InterPro" id="IPR045854">
    <property type="entry name" value="NO2/SO3_Rdtase_4Fe4S_sf"/>
</dbReference>
<comment type="catalytic activity">
    <reaction evidence="7">
        <text>(2E)-4-hydroxy-3-methylbut-2-enyl diphosphate + oxidized [flavodoxin] + H2O + 2 H(+) = 2-C-methyl-D-erythritol 2,4-cyclic diphosphate + reduced [flavodoxin]</text>
        <dbReference type="Rhea" id="RHEA:43604"/>
        <dbReference type="Rhea" id="RHEA-COMP:10622"/>
        <dbReference type="Rhea" id="RHEA-COMP:10623"/>
        <dbReference type="ChEBI" id="CHEBI:15377"/>
        <dbReference type="ChEBI" id="CHEBI:15378"/>
        <dbReference type="ChEBI" id="CHEBI:57618"/>
        <dbReference type="ChEBI" id="CHEBI:58210"/>
        <dbReference type="ChEBI" id="CHEBI:58483"/>
        <dbReference type="ChEBI" id="CHEBI:128753"/>
        <dbReference type="EC" id="1.17.7.3"/>
    </reaction>
</comment>
<evidence type="ECO:0000313" key="12">
    <source>
        <dbReference type="Proteomes" id="UP001071230"/>
    </source>
</evidence>
<protein>
    <recommendedName>
        <fullName evidence="7">4-hydroxy-3-methylbut-2-en-1-yl diphosphate synthase (flavodoxin)</fullName>
        <ecNumber evidence="7">1.17.7.3</ecNumber>
    </recommendedName>
    <alternativeName>
        <fullName evidence="7">1-hydroxy-2-methyl-2-(E)-butenyl 4-diphosphate synthase</fullName>
    </alternativeName>
</protein>
<evidence type="ECO:0000313" key="10">
    <source>
        <dbReference type="EMBL" id="CAA7602545.1"/>
    </source>
</evidence>
<dbReference type="Proteomes" id="UP001071230">
    <property type="component" value="Unassembled WGS sequence"/>
</dbReference>
<evidence type="ECO:0000259" key="8">
    <source>
        <dbReference type="Pfam" id="PF04551"/>
    </source>
</evidence>
<keyword evidence="5 7" id="KW-0411">Iron-sulfur</keyword>
<evidence type="ECO:0000256" key="3">
    <source>
        <dbReference type="ARBA" id="ARBA00023002"/>
    </source>
</evidence>
<dbReference type="GO" id="GO:0016114">
    <property type="term" value="P:terpenoid biosynthetic process"/>
    <property type="evidence" value="ECO:0007669"/>
    <property type="project" value="InterPro"/>
</dbReference>
<dbReference type="Proteomes" id="UP000836597">
    <property type="component" value="Chromosome"/>
</dbReference>
<keyword evidence="12" id="KW-1185">Reference proteome</keyword>
<comment type="cofactor">
    <cofactor evidence="7">
        <name>[4Fe-4S] cluster</name>
        <dbReference type="ChEBI" id="CHEBI:49883"/>
    </cofactor>
    <text evidence="7">Binds 1 [4Fe-4S] cluster.</text>
</comment>
<organism evidence="10">
    <name type="scientific">Acididesulfobacillus acetoxydans</name>
    <dbReference type="NCBI Taxonomy" id="1561005"/>
    <lineage>
        <taxon>Bacteria</taxon>
        <taxon>Bacillati</taxon>
        <taxon>Bacillota</taxon>
        <taxon>Clostridia</taxon>
        <taxon>Eubacteriales</taxon>
        <taxon>Peptococcaceae</taxon>
        <taxon>Acididesulfobacillus</taxon>
    </lineage>
</organism>
<reference evidence="11" key="1">
    <citation type="submission" date="2014-11" db="EMBL/GenBank/DDBJ databases">
        <authorList>
            <person name="Hornung B.V."/>
        </authorList>
    </citation>
    <scope>NUCLEOTIDE SEQUENCE</scope>
    <source>
        <strain evidence="11">INE</strain>
    </source>
</reference>
<dbReference type="InterPro" id="IPR011005">
    <property type="entry name" value="Dihydropteroate_synth-like_sf"/>
</dbReference>
<dbReference type="Gene3D" id="3.30.413.10">
    <property type="entry name" value="Sulfite Reductase Hemoprotein, domain 1"/>
    <property type="match status" value="1"/>
</dbReference>
<evidence type="ECO:0000256" key="7">
    <source>
        <dbReference type="HAMAP-Rule" id="MF_00159"/>
    </source>
</evidence>
<dbReference type="EMBL" id="LR746496">
    <property type="protein sequence ID" value="CAA7602545.1"/>
    <property type="molecule type" value="Genomic_DNA"/>
</dbReference>